<evidence type="ECO:0000259" key="1">
    <source>
        <dbReference type="SMART" id="SM00014"/>
    </source>
</evidence>
<gene>
    <name evidence="2" type="ORF">EZMO1_1010</name>
</gene>
<dbReference type="Gene3D" id="1.20.144.10">
    <property type="entry name" value="Phosphatidic acid phosphatase type 2/haloperoxidase"/>
    <property type="match status" value="1"/>
</dbReference>
<protein>
    <submittedName>
        <fullName evidence="2">PA-phosphatase-like phosphoesterase</fullName>
    </submittedName>
</protein>
<dbReference type="InterPro" id="IPR000326">
    <property type="entry name" value="PAP2/HPO"/>
</dbReference>
<sequence length="195" mass="22297">MKIIISSFRQSPLFSLLFFLYQPVVIASESATEKRGDWMSYSLLWAATVHTLYNEYDWDDEEMGWANGLVQLHAGSLLTKSFIVTTMKENIKATRPDGDDKSFPSAHAARAFYPAWYIHKRYGFLQSVPYLAVATYVGYTRVHSKRHYWGDIAASAGLTYVLNHYLTSSVDEPNQPQIGVGFDKGDVWFNVSFKW</sequence>
<dbReference type="STRING" id="570277.EZMO1_1010"/>
<accession>A0A142B8Z8</accession>
<organism evidence="2 3">
    <name type="scientific">Endozoicomonas montiporae CL-33</name>
    <dbReference type="NCBI Taxonomy" id="570277"/>
    <lineage>
        <taxon>Bacteria</taxon>
        <taxon>Pseudomonadati</taxon>
        <taxon>Pseudomonadota</taxon>
        <taxon>Gammaproteobacteria</taxon>
        <taxon>Oceanospirillales</taxon>
        <taxon>Endozoicomonadaceae</taxon>
        <taxon>Endozoicomonas</taxon>
    </lineage>
</organism>
<reference evidence="2 3" key="1">
    <citation type="journal article" date="2016" name="Front. Microbiol.">
        <title>Genomic Insight into the Host-Endosymbiont Relationship of Endozoicomonas montiporae CL-33(T) with its Coral Host.</title>
        <authorList>
            <person name="Ding J.-Y."/>
            <person name="Shiu J.-H."/>
            <person name="Chen W.-M."/>
            <person name="Chiang Y.-R."/>
            <person name="Tang S.-L."/>
        </authorList>
    </citation>
    <scope>NUCLEOTIDE SEQUENCE [LARGE SCALE GENOMIC DNA]</scope>
    <source>
        <strain evidence="2 3">CL-33</strain>
    </source>
</reference>
<proteinExistence type="predicted"/>
<dbReference type="AlphaFoldDB" id="A0A142B8Z8"/>
<dbReference type="SMART" id="SM00014">
    <property type="entry name" value="acidPPc"/>
    <property type="match status" value="1"/>
</dbReference>
<dbReference type="RefSeq" id="WP_160174042.1">
    <property type="nucleotide sequence ID" value="NZ_CP013251.1"/>
</dbReference>
<evidence type="ECO:0000313" key="2">
    <source>
        <dbReference type="EMBL" id="AMO55224.1"/>
    </source>
</evidence>
<name>A0A142B8Z8_9GAMM</name>
<dbReference type="KEGG" id="emp:EZMO1_1010"/>
<dbReference type="Proteomes" id="UP000071065">
    <property type="component" value="Chromosome"/>
</dbReference>
<evidence type="ECO:0000313" key="3">
    <source>
        <dbReference type="Proteomes" id="UP000071065"/>
    </source>
</evidence>
<dbReference type="SUPFAM" id="SSF48317">
    <property type="entry name" value="Acid phosphatase/Vanadium-dependent haloperoxidase"/>
    <property type="match status" value="1"/>
</dbReference>
<dbReference type="EMBL" id="CP013251">
    <property type="protein sequence ID" value="AMO55224.1"/>
    <property type="molecule type" value="Genomic_DNA"/>
</dbReference>
<dbReference type="PATRIC" id="fig|570277.3.peg.1098"/>
<dbReference type="Pfam" id="PF01569">
    <property type="entry name" value="PAP2"/>
    <property type="match status" value="1"/>
</dbReference>
<dbReference type="InterPro" id="IPR036938">
    <property type="entry name" value="PAP2/HPO_sf"/>
</dbReference>
<feature type="domain" description="Phosphatidic acid phosphatase type 2/haloperoxidase" evidence="1">
    <location>
        <begin position="67"/>
        <end position="167"/>
    </location>
</feature>